<feature type="domain" description="Aerotolerance regulator N-terminal" evidence="2">
    <location>
        <begin position="7"/>
        <end position="81"/>
    </location>
</feature>
<organism evidence="4 5">
    <name type="scientific">Kiloniella laminariae</name>
    <dbReference type="NCBI Taxonomy" id="454162"/>
    <lineage>
        <taxon>Bacteria</taxon>
        <taxon>Pseudomonadati</taxon>
        <taxon>Pseudomonadota</taxon>
        <taxon>Alphaproteobacteria</taxon>
        <taxon>Rhodospirillales</taxon>
        <taxon>Kiloniellaceae</taxon>
        <taxon>Kiloniella</taxon>
    </lineage>
</organism>
<feature type="transmembrane region" description="Helical" evidence="1">
    <location>
        <begin position="60"/>
        <end position="79"/>
    </location>
</feature>
<dbReference type="EMBL" id="JAPWGY010000004">
    <property type="protein sequence ID" value="MCZ4281841.1"/>
    <property type="molecule type" value="Genomic_DNA"/>
</dbReference>
<proteinExistence type="predicted"/>
<dbReference type="PANTHER" id="PTHR37464">
    <property type="entry name" value="BLL2463 PROTEIN"/>
    <property type="match status" value="1"/>
</dbReference>
<dbReference type="InterPro" id="IPR011933">
    <property type="entry name" value="Double_TM_dom"/>
</dbReference>
<sequence>MLELGLIGFLNPWLLLGLLSFPALWLLLRITPPAPRKVFFPPLRLLMGLKGTNAKPLKTVWWLILLRSLILLLIILALADPVYAPDKRPTTNQTTLILLDNGWSAATSWQNQINRLRQILDHIEATNTKVAVLFTAANTDGSFEFTGFQNVENLLATIPHFPPPRGWEADQYSALLSIETTLKKEAPIQISWLSSGLQTSDPDNILQNHLTSLGEVSLYAPSTVSLPLWIETVAPEGSGLSVQLARLPSDLSDERIVTALSRNNEVLASQTLVLAAGATEGTTQLTLPNELHNRIHKISISGVETAATQYLMDRSNWRFPVGLLNSGGAVDDSTLLGEHYYLNRALGLFTDVRDGPLEQLFSRELSAIVVTDEEVIVPAEEATLQNWVEQGGLLLRFAGPNLATQRDSLLPVPLRSGYRNLAGSLTWEQPLAIKDFAANSPLTGLKIPPDVTVSGQLLAQPTPELEQQTWASLLDGTPLITAQTRGKGHIVLIHTTANTRWSNLVLSGLFVEMLERILEYGQGVISPEERGAELPLHDMMDAYGALTPAQNSNLSIPIASRNVTATPGTPPGFYGRNEPEKAVNLAGSIRPQQAVTAAGQDKIIYGDRQESPLQIPLLLCALLLFLLDQSLSLWLRGLIGMRGVRKSIVSVSFLLLLTMVAPPPLLAQSEPLDPKAIEATLGTYLAFVITGDLEVDRNSQAGLEGLSRQLHRRTAVENVQVTGIDLDLNQLSPYPLLYWPVTPSQPLLSIAAKRRLNLYIQNGGLILFDLREATAILNSAIGSAGNNRHLLRLTKEIAIPDLELIPPDHVLTRSFYLLESFPGHHNNRDLWAEKTDRYRHDGVARILVGSNEWAKAWAMTPEGFPLYPMIRGGERQRELAYRFGINLVMYALTGNYKEDQVHIPHILERLGQ</sequence>
<evidence type="ECO:0000256" key="1">
    <source>
        <dbReference type="SAM" id="Phobius"/>
    </source>
</evidence>
<dbReference type="InterPro" id="IPR024163">
    <property type="entry name" value="Aerotolerance_reg_N"/>
</dbReference>
<dbReference type="CDD" id="cd03143">
    <property type="entry name" value="A4_beta-galactosidase_middle_domain"/>
    <property type="match status" value="1"/>
</dbReference>
<dbReference type="InterPro" id="IPR025297">
    <property type="entry name" value="DUF4159"/>
</dbReference>
<keyword evidence="1" id="KW-0812">Transmembrane</keyword>
<accession>A0ABT4LL87</accession>
<reference evidence="4" key="1">
    <citation type="submission" date="2022-12" db="EMBL/GenBank/DDBJ databases">
        <title>Bacterial isolates from different developmental stages of Nematostella vectensis.</title>
        <authorList>
            <person name="Fraune S."/>
        </authorList>
    </citation>
    <scope>NUCLEOTIDE SEQUENCE</scope>
    <source>
        <strain evidence="4">G21630-S1</strain>
    </source>
</reference>
<feature type="transmembrane region" description="Helical" evidence="1">
    <location>
        <begin position="6"/>
        <end position="28"/>
    </location>
</feature>
<gene>
    <name evidence="4" type="ORF">O4H49_13705</name>
</gene>
<keyword evidence="1" id="KW-1133">Transmembrane helix</keyword>
<dbReference type="Pfam" id="PF07584">
    <property type="entry name" value="BatA"/>
    <property type="match status" value="1"/>
</dbReference>
<evidence type="ECO:0000313" key="4">
    <source>
        <dbReference type="EMBL" id="MCZ4281841.1"/>
    </source>
</evidence>
<evidence type="ECO:0000313" key="5">
    <source>
        <dbReference type="Proteomes" id="UP001069802"/>
    </source>
</evidence>
<dbReference type="NCBIfam" id="TIGR02226">
    <property type="entry name" value="two_anch"/>
    <property type="match status" value="1"/>
</dbReference>
<protein>
    <submittedName>
        <fullName evidence="4">DUF4159 domain-containing protein</fullName>
    </submittedName>
</protein>
<keyword evidence="1" id="KW-0472">Membrane</keyword>
<dbReference type="Gene3D" id="3.40.50.880">
    <property type="match status" value="1"/>
</dbReference>
<dbReference type="Proteomes" id="UP001069802">
    <property type="component" value="Unassembled WGS sequence"/>
</dbReference>
<keyword evidence="5" id="KW-1185">Reference proteome</keyword>
<feature type="transmembrane region" description="Helical" evidence="1">
    <location>
        <begin position="647"/>
        <end position="666"/>
    </location>
</feature>
<evidence type="ECO:0000259" key="2">
    <source>
        <dbReference type="Pfam" id="PF07584"/>
    </source>
</evidence>
<dbReference type="Gene3D" id="3.40.50.12140">
    <property type="entry name" value="Domain of unknown function DUF4159"/>
    <property type="match status" value="1"/>
</dbReference>
<dbReference type="SUPFAM" id="SSF52317">
    <property type="entry name" value="Class I glutamine amidotransferase-like"/>
    <property type="match status" value="1"/>
</dbReference>
<evidence type="ECO:0000259" key="3">
    <source>
        <dbReference type="Pfam" id="PF13709"/>
    </source>
</evidence>
<feature type="domain" description="DUF4159" evidence="3">
    <location>
        <begin position="685"/>
        <end position="892"/>
    </location>
</feature>
<dbReference type="RefSeq" id="WP_269423995.1">
    <property type="nucleotide sequence ID" value="NZ_JAPWGY010000004.1"/>
</dbReference>
<name>A0ABT4LL87_9PROT</name>
<feature type="transmembrane region" description="Helical" evidence="1">
    <location>
        <begin position="615"/>
        <end position="635"/>
    </location>
</feature>
<dbReference type="InterPro" id="IPR029062">
    <property type="entry name" value="Class_I_gatase-like"/>
</dbReference>
<dbReference type="PANTHER" id="PTHR37464:SF1">
    <property type="entry name" value="BLL2463 PROTEIN"/>
    <property type="match status" value="1"/>
</dbReference>
<comment type="caution">
    <text evidence="4">The sequence shown here is derived from an EMBL/GenBank/DDBJ whole genome shotgun (WGS) entry which is preliminary data.</text>
</comment>
<dbReference type="Pfam" id="PF13709">
    <property type="entry name" value="DUF4159"/>
    <property type="match status" value="1"/>
</dbReference>